<feature type="compositionally biased region" description="Polar residues" evidence="1">
    <location>
        <begin position="190"/>
        <end position="246"/>
    </location>
</feature>
<proteinExistence type="predicted"/>
<dbReference type="RefSeq" id="WP_380702579.1">
    <property type="nucleotide sequence ID" value="NZ_JBHSAP010000007.1"/>
</dbReference>
<name>A0ABV8JCI5_9BACL</name>
<comment type="caution">
    <text evidence="2">The sequence shown here is derived from an EMBL/GenBank/DDBJ whole genome shotgun (WGS) entry which is preliminary data.</text>
</comment>
<evidence type="ECO:0008006" key="4">
    <source>
        <dbReference type="Google" id="ProtNLM"/>
    </source>
</evidence>
<evidence type="ECO:0000256" key="1">
    <source>
        <dbReference type="SAM" id="MobiDB-lite"/>
    </source>
</evidence>
<keyword evidence="3" id="KW-1185">Reference proteome</keyword>
<reference evidence="3" key="1">
    <citation type="journal article" date="2019" name="Int. J. Syst. Evol. Microbiol.">
        <title>The Global Catalogue of Microorganisms (GCM) 10K type strain sequencing project: providing services to taxonomists for standard genome sequencing and annotation.</title>
        <authorList>
            <consortium name="The Broad Institute Genomics Platform"/>
            <consortium name="The Broad Institute Genome Sequencing Center for Infectious Disease"/>
            <person name="Wu L."/>
            <person name="Ma J."/>
        </authorList>
    </citation>
    <scope>NUCLEOTIDE SEQUENCE [LARGE SCALE GENOMIC DNA]</scope>
    <source>
        <strain evidence="3">IBRC-M 10813</strain>
    </source>
</reference>
<dbReference type="EMBL" id="JBHSAP010000007">
    <property type="protein sequence ID" value="MFC4076068.1"/>
    <property type="molecule type" value="Genomic_DNA"/>
</dbReference>
<gene>
    <name evidence="2" type="ORF">ACFOUO_04520</name>
</gene>
<organism evidence="2 3">
    <name type="scientific">Salinithrix halophila</name>
    <dbReference type="NCBI Taxonomy" id="1485204"/>
    <lineage>
        <taxon>Bacteria</taxon>
        <taxon>Bacillati</taxon>
        <taxon>Bacillota</taxon>
        <taxon>Bacilli</taxon>
        <taxon>Bacillales</taxon>
        <taxon>Thermoactinomycetaceae</taxon>
        <taxon>Salinithrix</taxon>
    </lineage>
</organism>
<accession>A0ABV8JCI5</accession>
<evidence type="ECO:0000313" key="3">
    <source>
        <dbReference type="Proteomes" id="UP001595843"/>
    </source>
</evidence>
<protein>
    <recommendedName>
        <fullName evidence="4">SipL SPOCS domain-containing protein</fullName>
    </recommendedName>
</protein>
<sequence length="246" mass="25600">MADCCNNIPQACIPLQPTPTPPALTSDCFVVNSLVCSTNVQKVAELILPAVTINPIITIDPTGTITPLVTLTPDINGAVSNTLLIRDKVINTGFIPANITIAGIELPVQVNLPFQQETECPGACPQDTLTETPFQVEAVIVQGIAALGITVAAIRFKVVFRTTITVTRPVIAKLPGVKPVQDLNPDRCETNGTPGLPTNGNAGSLNTSTILGASQPPAIQNQPNQSGTVSLQQNPGQNQSPDGSDG</sequence>
<dbReference type="Proteomes" id="UP001595843">
    <property type="component" value="Unassembled WGS sequence"/>
</dbReference>
<evidence type="ECO:0000313" key="2">
    <source>
        <dbReference type="EMBL" id="MFC4076068.1"/>
    </source>
</evidence>
<feature type="region of interest" description="Disordered" evidence="1">
    <location>
        <begin position="178"/>
        <end position="246"/>
    </location>
</feature>